<reference evidence="1 2" key="1">
    <citation type="journal article" date="2019" name="Commun. Biol.">
        <title>The bagworm genome reveals a unique fibroin gene that provides high tensile strength.</title>
        <authorList>
            <person name="Kono N."/>
            <person name="Nakamura H."/>
            <person name="Ohtoshi R."/>
            <person name="Tomita M."/>
            <person name="Numata K."/>
            <person name="Arakawa K."/>
        </authorList>
    </citation>
    <scope>NUCLEOTIDE SEQUENCE [LARGE SCALE GENOMIC DNA]</scope>
</reference>
<sequence>MHEKVDVIVPLRSMSRSASEARVVGSVRFVLHLSRLYSISLAQRYTILMPSAATTDKDYLSLKIEDHLNPVPYLGYLFETQAGKSSSPTNVINGIRQRCIEFPPKKTHPTILFWRKCL</sequence>
<organism evidence="1 2">
    <name type="scientific">Eumeta variegata</name>
    <name type="common">Bagworm moth</name>
    <name type="synonym">Eumeta japonica</name>
    <dbReference type="NCBI Taxonomy" id="151549"/>
    <lineage>
        <taxon>Eukaryota</taxon>
        <taxon>Metazoa</taxon>
        <taxon>Ecdysozoa</taxon>
        <taxon>Arthropoda</taxon>
        <taxon>Hexapoda</taxon>
        <taxon>Insecta</taxon>
        <taxon>Pterygota</taxon>
        <taxon>Neoptera</taxon>
        <taxon>Endopterygota</taxon>
        <taxon>Lepidoptera</taxon>
        <taxon>Glossata</taxon>
        <taxon>Ditrysia</taxon>
        <taxon>Tineoidea</taxon>
        <taxon>Psychidae</taxon>
        <taxon>Oiketicinae</taxon>
        <taxon>Eumeta</taxon>
    </lineage>
</organism>
<dbReference type="EMBL" id="BGZK01001965">
    <property type="protein sequence ID" value="GBP88912.1"/>
    <property type="molecule type" value="Genomic_DNA"/>
</dbReference>
<dbReference type="OrthoDB" id="10023262at2759"/>
<name>A0A4C1ZNK8_EUMVA</name>
<gene>
    <name evidence="1" type="ORF">EVAR_67383_1</name>
</gene>
<keyword evidence="2" id="KW-1185">Reference proteome</keyword>
<comment type="caution">
    <text evidence="1">The sequence shown here is derived from an EMBL/GenBank/DDBJ whole genome shotgun (WGS) entry which is preliminary data.</text>
</comment>
<dbReference type="Proteomes" id="UP000299102">
    <property type="component" value="Unassembled WGS sequence"/>
</dbReference>
<proteinExistence type="predicted"/>
<dbReference type="AlphaFoldDB" id="A0A4C1ZNK8"/>
<accession>A0A4C1ZNK8</accession>
<evidence type="ECO:0000313" key="2">
    <source>
        <dbReference type="Proteomes" id="UP000299102"/>
    </source>
</evidence>
<evidence type="ECO:0000313" key="1">
    <source>
        <dbReference type="EMBL" id="GBP88912.1"/>
    </source>
</evidence>
<protein>
    <submittedName>
        <fullName evidence="1">Uncharacterized protein</fullName>
    </submittedName>
</protein>